<evidence type="ECO:0000313" key="1">
    <source>
        <dbReference type="EMBL" id="EID75016.1"/>
    </source>
</evidence>
<name>I0WF50_RHOOP</name>
<dbReference type="EMBL" id="AJJH01000161">
    <property type="protein sequence ID" value="EID75016.1"/>
    <property type="molecule type" value="Genomic_DNA"/>
</dbReference>
<gene>
    <name evidence="1" type="ORF">W59_29830</name>
</gene>
<dbReference type="RefSeq" id="WP_007300270.1">
    <property type="nucleotide sequence ID" value="NZ_AJJH01000161.1"/>
</dbReference>
<dbReference type="Proteomes" id="UP000006447">
    <property type="component" value="Unassembled WGS sequence"/>
</dbReference>
<sequence>MTSGADTEKRQEAVADLAAVLTSRLPDADIDGLTEQIGDVHLTTPQARAVLDHLRAHPGGLTSGSSDGPAGLERLLAALAERYPQVHRMRCANCGDVRALPYRRDEAKICGRCYGRTHLIGCARCGRQGHPAVRDPGGGTVCIRCTRTDPARHESCARCGKTTPVAYRIDGAPFCQSCGPR</sequence>
<proteinExistence type="predicted"/>
<organism evidence="1 2">
    <name type="scientific">Rhodococcus opacus RKJ300 = JCM 13270</name>
    <dbReference type="NCBI Taxonomy" id="1165867"/>
    <lineage>
        <taxon>Bacteria</taxon>
        <taxon>Bacillati</taxon>
        <taxon>Actinomycetota</taxon>
        <taxon>Actinomycetes</taxon>
        <taxon>Mycobacteriales</taxon>
        <taxon>Nocardiaceae</taxon>
        <taxon>Rhodococcus</taxon>
    </lineage>
</organism>
<protein>
    <submittedName>
        <fullName evidence="1">Uncharacterized protein</fullName>
    </submittedName>
</protein>
<accession>I0WF50</accession>
<dbReference type="PATRIC" id="fig|1165867.3.peg.6104"/>
<evidence type="ECO:0000313" key="2">
    <source>
        <dbReference type="Proteomes" id="UP000006447"/>
    </source>
</evidence>
<reference evidence="1 2" key="1">
    <citation type="journal article" date="2012" name="J. Bacteriol.">
        <title>Draft genome sequence of the nitrophenol-degrading actinomycete Rhodococcus imtechensis RKJ300.</title>
        <authorList>
            <person name="Vikram S."/>
            <person name="Kumar S."/>
            <person name="Subramanian S."/>
            <person name="Raghava G.P."/>
        </authorList>
    </citation>
    <scope>NUCLEOTIDE SEQUENCE [LARGE SCALE GENOMIC DNA]</scope>
    <source>
        <strain evidence="1 2">RKJ300</strain>
    </source>
</reference>
<dbReference type="AlphaFoldDB" id="I0WF50"/>
<comment type="caution">
    <text evidence="1">The sequence shown here is derived from an EMBL/GenBank/DDBJ whole genome shotgun (WGS) entry which is preliminary data.</text>
</comment>